<dbReference type="AlphaFoldDB" id="A0A7I8D7W7"/>
<dbReference type="CDD" id="cd14014">
    <property type="entry name" value="STKc_PknB_like"/>
    <property type="match status" value="1"/>
</dbReference>
<feature type="region of interest" description="Disordered" evidence="6">
    <location>
        <begin position="226"/>
        <end position="307"/>
    </location>
</feature>
<dbReference type="Pfam" id="PF00069">
    <property type="entry name" value="Pkinase"/>
    <property type="match status" value="1"/>
</dbReference>
<evidence type="ECO:0000256" key="6">
    <source>
        <dbReference type="SAM" id="MobiDB-lite"/>
    </source>
</evidence>
<dbReference type="EMBL" id="AP023321">
    <property type="protein sequence ID" value="BCI60724.1"/>
    <property type="molecule type" value="Genomic_DNA"/>
</dbReference>
<dbReference type="GO" id="GO:0004674">
    <property type="term" value="F:protein serine/threonine kinase activity"/>
    <property type="evidence" value="ECO:0007669"/>
    <property type="project" value="UniProtKB-EC"/>
</dbReference>
<keyword evidence="3" id="KW-0547">Nucleotide-binding</keyword>
<feature type="compositionally biased region" description="Basic and acidic residues" evidence="6">
    <location>
        <begin position="268"/>
        <end position="279"/>
    </location>
</feature>
<keyword evidence="5" id="KW-0067">ATP-binding</keyword>
<dbReference type="SUPFAM" id="SSF56112">
    <property type="entry name" value="Protein kinase-like (PK-like)"/>
    <property type="match status" value="1"/>
</dbReference>
<sequence length="441" mass="49890">MDWKQRYPIISAINETFKGALFLAKDLETNRDVILRVLYHTNAEYYNILQQITSPHFPKIFQVIRDQEDTIVVEEYVQGETLSKRMENGTPISFAETLHILTQLCEALDVIHSKGIIHRDIKPSNIILSGDKVMLIDFDAARKHQQSSQKDTVYMGTEGYAAPEQYGFSQTDSRSDIYSLGVVIRELIGNNKRHCLMPIIERCTAFDPANRYRSTKEILRELETMDLIHPSQNSARPSGQQSTWTRPSGFRFNGGHTGSSDSNARADSFNRKDQTDIPNRDTTSADTGPHTRTTNNNHNAWTKENEEPVYSGDANTAFAGKRAQRHSPSKKKTKVILGIVWGIMTLIILEPKAYDVTTLDYILTRLVYLPFVIFPAVLSMNLFYVWQKIPLLRSPKTSRKVLGIVLCAVALVIIVILLNVLAHIFYSPEAQKILSEVSAST</sequence>
<dbReference type="PROSITE" id="PS00108">
    <property type="entry name" value="PROTEIN_KINASE_ST"/>
    <property type="match status" value="1"/>
</dbReference>
<accession>A0A7I8D7W7</accession>
<evidence type="ECO:0000256" key="5">
    <source>
        <dbReference type="ARBA" id="ARBA00022840"/>
    </source>
</evidence>
<organism evidence="9 10">
    <name type="scientific">Solibaculum mannosilyticum</name>
    <dbReference type="NCBI Taxonomy" id="2780922"/>
    <lineage>
        <taxon>Bacteria</taxon>
        <taxon>Bacillati</taxon>
        <taxon>Bacillota</taxon>
        <taxon>Clostridia</taxon>
        <taxon>Eubacteriales</taxon>
        <taxon>Oscillospiraceae</taxon>
        <taxon>Solibaculum</taxon>
    </lineage>
</organism>
<dbReference type="Gene3D" id="1.10.510.10">
    <property type="entry name" value="Transferase(Phosphotransferase) domain 1"/>
    <property type="match status" value="1"/>
</dbReference>
<proteinExistence type="predicted"/>
<dbReference type="PANTHER" id="PTHR43289">
    <property type="entry name" value="MITOGEN-ACTIVATED PROTEIN KINASE KINASE KINASE 20-RELATED"/>
    <property type="match status" value="1"/>
</dbReference>
<keyword evidence="4" id="KW-0418">Kinase</keyword>
<dbReference type="EC" id="2.7.11.1" evidence="1"/>
<feature type="compositionally biased region" description="Polar residues" evidence="6">
    <location>
        <begin position="280"/>
        <end position="300"/>
    </location>
</feature>
<feature type="compositionally biased region" description="Polar residues" evidence="6">
    <location>
        <begin position="230"/>
        <end position="246"/>
    </location>
</feature>
<feature type="domain" description="Protein kinase" evidence="8">
    <location>
        <begin position="7"/>
        <end position="293"/>
    </location>
</feature>
<gene>
    <name evidence="9" type="ORF">C12CBH8_13630</name>
</gene>
<evidence type="ECO:0000313" key="9">
    <source>
        <dbReference type="EMBL" id="BCI60724.1"/>
    </source>
</evidence>
<dbReference type="InterPro" id="IPR008271">
    <property type="entry name" value="Ser/Thr_kinase_AS"/>
</dbReference>
<keyword evidence="10" id="KW-1185">Reference proteome</keyword>
<evidence type="ECO:0000256" key="2">
    <source>
        <dbReference type="ARBA" id="ARBA00022679"/>
    </source>
</evidence>
<evidence type="ECO:0000256" key="3">
    <source>
        <dbReference type="ARBA" id="ARBA00022741"/>
    </source>
</evidence>
<evidence type="ECO:0000256" key="4">
    <source>
        <dbReference type="ARBA" id="ARBA00022777"/>
    </source>
</evidence>
<dbReference type="GO" id="GO:0005524">
    <property type="term" value="F:ATP binding"/>
    <property type="evidence" value="ECO:0007669"/>
    <property type="project" value="UniProtKB-KW"/>
</dbReference>
<evidence type="ECO:0000259" key="8">
    <source>
        <dbReference type="PROSITE" id="PS50011"/>
    </source>
</evidence>
<feature type="transmembrane region" description="Helical" evidence="7">
    <location>
        <begin position="401"/>
        <end position="426"/>
    </location>
</feature>
<dbReference type="PANTHER" id="PTHR43289:SF6">
    <property type="entry name" value="SERINE_THREONINE-PROTEIN KINASE NEKL-3"/>
    <property type="match status" value="1"/>
</dbReference>
<evidence type="ECO:0000256" key="7">
    <source>
        <dbReference type="SAM" id="Phobius"/>
    </source>
</evidence>
<name>A0A7I8D7W7_9FIRM</name>
<dbReference type="InterPro" id="IPR011009">
    <property type="entry name" value="Kinase-like_dom_sf"/>
</dbReference>
<dbReference type="InterPro" id="IPR000719">
    <property type="entry name" value="Prot_kinase_dom"/>
</dbReference>
<dbReference type="KEGG" id="sman:C12CBH8_13630"/>
<protein>
    <recommendedName>
        <fullName evidence="1">non-specific serine/threonine protein kinase</fullName>
        <ecNumber evidence="1">2.7.11.1</ecNumber>
    </recommendedName>
</protein>
<evidence type="ECO:0000313" key="10">
    <source>
        <dbReference type="Proteomes" id="UP000593890"/>
    </source>
</evidence>
<keyword evidence="7" id="KW-1133">Transmembrane helix</keyword>
<feature type="transmembrane region" description="Helical" evidence="7">
    <location>
        <begin position="366"/>
        <end position="386"/>
    </location>
</feature>
<evidence type="ECO:0000256" key="1">
    <source>
        <dbReference type="ARBA" id="ARBA00012513"/>
    </source>
</evidence>
<reference evidence="10" key="1">
    <citation type="submission" date="2020-07" db="EMBL/GenBank/DDBJ databases">
        <title>Complete genome sequencing of Clostridia bacterium strain 12CBH8.</title>
        <authorList>
            <person name="Sakamoto M."/>
            <person name="Murakami T."/>
            <person name="Mori H."/>
        </authorList>
    </citation>
    <scope>NUCLEOTIDE SEQUENCE [LARGE SCALE GENOMIC DNA]</scope>
    <source>
        <strain evidence="10">12CBH8</strain>
    </source>
</reference>
<dbReference type="PROSITE" id="PS50011">
    <property type="entry name" value="PROTEIN_KINASE_DOM"/>
    <property type="match status" value="1"/>
</dbReference>
<feature type="transmembrane region" description="Helical" evidence="7">
    <location>
        <begin position="335"/>
        <end position="354"/>
    </location>
</feature>
<keyword evidence="7" id="KW-0472">Membrane</keyword>
<dbReference type="SMART" id="SM00220">
    <property type="entry name" value="S_TKc"/>
    <property type="match status" value="1"/>
</dbReference>
<keyword evidence="2" id="KW-0808">Transferase</keyword>
<keyword evidence="7" id="KW-0812">Transmembrane</keyword>
<dbReference type="RefSeq" id="WP_215532860.1">
    <property type="nucleotide sequence ID" value="NZ_AP023321.1"/>
</dbReference>
<dbReference type="Proteomes" id="UP000593890">
    <property type="component" value="Chromosome"/>
</dbReference>